<evidence type="ECO:0000256" key="1">
    <source>
        <dbReference type="SAM" id="MobiDB-lite"/>
    </source>
</evidence>
<sequence>MSLDGFGVRQTPVAFTNPTGLFQQQPSQQDPSLPGLPGGFFPILPMGGGQTEVKPQGGVSGSLITSNEGVTLELEANAGLGAEQTLGEEGPTLSGQFEVYGKLSLSLTHDAVNPEGASTTFEVTGDVGTSTTVGGEAEFQGVDMSLEHTSFAGNRVTFEVTVPSAAAEAIRTGAAPIPNPFDPTTLPERGVVTLESSHYSGTGMEASFERIASLTLSGQQETSQGTAIAVERLSPTTVRITAGPTEAVAAETSAGVGLLGSLTLSRAQEQQIGDLRTVEIDITHPEGLAAYQRFLATGEVPASDPASGISHSGRILNVDMRDETALTAQLGPFGIEASGRNEGTFRLTEYDDGSRVLEGTVSYEDVSRYQRITLDANGQETRDPTVMSLGPVSSSDANFLTTVATGQEPQTPIPSGQMATVTVTLTPEGIEDLQRRAREYQERYGPGQSALVDSIAAAQTPQEVERAFLIRDFGKVQGLTALGTYNAFPGEAPFPFPVTVTPLP</sequence>
<name>A0A084SUM8_9BACT</name>
<reference evidence="2 3" key="1">
    <citation type="submission" date="2014-07" db="EMBL/GenBank/DDBJ databases">
        <title>Draft Genome Sequence of Gephyronic Acid Producer, Cystobacter violaceus Strain Cb vi76.</title>
        <authorList>
            <person name="Stevens D.C."/>
            <person name="Young J."/>
            <person name="Carmichael R."/>
            <person name="Tan J."/>
            <person name="Taylor R.E."/>
        </authorList>
    </citation>
    <scope>NUCLEOTIDE SEQUENCE [LARGE SCALE GENOMIC DNA]</scope>
    <source>
        <strain evidence="2 3">Cb vi76</strain>
    </source>
</reference>
<protein>
    <submittedName>
        <fullName evidence="2">Uncharacterized protein</fullName>
    </submittedName>
</protein>
<dbReference type="Proteomes" id="UP000028547">
    <property type="component" value="Unassembled WGS sequence"/>
</dbReference>
<comment type="caution">
    <text evidence="2">The sequence shown here is derived from an EMBL/GenBank/DDBJ whole genome shotgun (WGS) entry which is preliminary data.</text>
</comment>
<proteinExistence type="predicted"/>
<evidence type="ECO:0000313" key="3">
    <source>
        <dbReference type="Proteomes" id="UP000028547"/>
    </source>
</evidence>
<gene>
    <name evidence="2" type="ORF">Q664_17875</name>
</gene>
<dbReference type="AlphaFoldDB" id="A0A084SUM8"/>
<feature type="compositionally biased region" description="Low complexity" evidence="1">
    <location>
        <begin position="23"/>
        <end position="45"/>
    </location>
</feature>
<organism evidence="2 3">
    <name type="scientific">Archangium violaceum Cb vi76</name>
    <dbReference type="NCBI Taxonomy" id="1406225"/>
    <lineage>
        <taxon>Bacteria</taxon>
        <taxon>Pseudomonadati</taxon>
        <taxon>Myxococcota</taxon>
        <taxon>Myxococcia</taxon>
        <taxon>Myxococcales</taxon>
        <taxon>Cystobacterineae</taxon>
        <taxon>Archangiaceae</taxon>
        <taxon>Archangium</taxon>
    </lineage>
</organism>
<accession>A0A084SUM8</accession>
<feature type="region of interest" description="Disordered" evidence="1">
    <location>
        <begin position="17"/>
        <end position="58"/>
    </location>
</feature>
<evidence type="ECO:0000313" key="2">
    <source>
        <dbReference type="EMBL" id="KFA92163.1"/>
    </source>
</evidence>
<dbReference type="EMBL" id="JPMI01000109">
    <property type="protein sequence ID" value="KFA92163.1"/>
    <property type="molecule type" value="Genomic_DNA"/>
</dbReference>